<gene>
    <name evidence="2" type="ORF">IPO85_16715</name>
</gene>
<dbReference type="Gene3D" id="2.60.40.740">
    <property type="match status" value="2"/>
</dbReference>
<reference evidence="2 3" key="1">
    <citation type="submission" date="2020-10" db="EMBL/GenBank/DDBJ databases">
        <title>Connecting structure to function with the recovery of over 1000 high-quality activated sludge metagenome-assembled genomes encoding full-length rRNA genes using long-read sequencing.</title>
        <authorList>
            <person name="Singleton C.M."/>
            <person name="Petriglieri F."/>
            <person name="Kristensen J.M."/>
            <person name="Kirkegaard R.H."/>
            <person name="Michaelsen T.Y."/>
            <person name="Andersen M.H."/>
            <person name="Karst S.M."/>
            <person name="Dueholm M.S."/>
            <person name="Nielsen P.H."/>
            <person name="Albertsen M."/>
        </authorList>
    </citation>
    <scope>NUCLEOTIDE SEQUENCE [LARGE SCALE GENOMIC DNA]</scope>
    <source>
        <strain evidence="2">Ribe_18-Q3-R11-54_BAT3C.373</strain>
    </source>
</reference>
<feature type="domain" description="PKD/Chitinase" evidence="1">
    <location>
        <begin position="395"/>
        <end position="468"/>
    </location>
</feature>
<dbReference type="Gene3D" id="2.60.40.10">
    <property type="entry name" value="Immunoglobulins"/>
    <property type="match status" value="4"/>
</dbReference>
<protein>
    <recommendedName>
        <fullName evidence="1">PKD/Chitinase domain-containing protein</fullName>
    </recommendedName>
</protein>
<evidence type="ECO:0000313" key="3">
    <source>
        <dbReference type="Proteomes" id="UP000808349"/>
    </source>
</evidence>
<evidence type="ECO:0000259" key="1">
    <source>
        <dbReference type="SMART" id="SM00089"/>
    </source>
</evidence>
<name>A0A9D7SC78_9BACT</name>
<organism evidence="2 3">
    <name type="scientific">Candidatus Defluviibacterium haderslevense</name>
    <dbReference type="NCBI Taxonomy" id="2981993"/>
    <lineage>
        <taxon>Bacteria</taxon>
        <taxon>Pseudomonadati</taxon>
        <taxon>Bacteroidota</taxon>
        <taxon>Saprospiria</taxon>
        <taxon>Saprospirales</taxon>
        <taxon>Saprospiraceae</taxon>
        <taxon>Candidatus Defluviibacterium</taxon>
    </lineage>
</organism>
<dbReference type="SUPFAM" id="SSF49299">
    <property type="entry name" value="PKD domain"/>
    <property type="match status" value="4"/>
</dbReference>
<dbReference type="InterPro" id="IPR025667">
    <property type="entry name" value="SprB_repeat"/>
</dbReference>
<accession>A0A9D7SC78</accession>
<dbReference type="InterPro" id="IPR013783">
    <property type="entry name" value="Ig-like_fold"/>
</dbReference>
<feature type="domain" description="PKD/Chitinase" evidence="1">
    <location>
        <begin position="694"/>
        <end position="764"/>
    </location>
</feature>
<sequence length="850" mass="89303">MFKNRKDILVFIFLNMWLFGFSQNLVKVLPSPNEKKLISEISLERIVFKPEGIVDINPSEAKLALLGTCPCANNIIINGDFEVNVSGWNFFNGNFYRNTAFPQCATLGHGEFAYNGIPPAYGGFNQTITTISGGSSFTFKTYGGVHVNTFDATVGLLFYDVNNVFISQLTQQVDAILPNMALYTINGIVPTNATKVVIQGLTNGNFLKVDEMCLQVTACNPDNANAPPFCTPTPAACTGNTFKWSQIIDAINGNPSAVRLFCGGTLSYLIPGPYPPAFSGPVSVAIPDAVGWDGYIGRDVVTQPNERWRLVFKKSGSVVYSSNYTNDVPDFKSQAYWRGSLGTGLLPNGADQIFIEHWSVGNDASCANGPNSVVPSSVCISYSLCSMTSALLNASNGTSTTLCNGTSVTLTASSVNGALPISYLWSNGLGTGSTKTVSPSITTTYTITATDANNCTATASHTVTVNPKPVVTITGNQIICNGSNTTFTANPSGGTTPYSYLWSNGSTSAAIAISTAGTYSVTVTDSKGCTATASRILTVNAKPVVKIDGNNIICAGGSTVFTASPSNGTAPYTYLWSNSATTQSITITTAGNYIVTVTDANGCTGTSSRTLTVNSKPTVTISGNNNPCAGQPTTFTANPSGGTAPYTYLWSTGATTQMITVSTLGTYTVTVTDFNGCTGSASVTLTQKPKPLAKIDGLTNVCQGSTVTFTAYASSGTPPYTYLWSTGATTDFIVIGTAGTYTVTVTDINGCTGTASRTLTVNPIPTTTVSGTNIICSGSSTVFTANPSGGTPGYTYLWSNSAITQSITVSTTGTYFVTVTDTKRMYSNSQQGIDGEPFTISYNQWNYYIL</sequence>
<dbReference type="InterPro" id="IPR022409">
    <property type="entry name" value="PKD/Chitinase_dom"/>
</dbReference>
<proteinExistence type="predicted"/>
<dbReference type="AlphaFoldDB" id="A0A9D7SC78"/>
<dbReference type="Proteomes" id="UP000808349">
    <property type="component" value="Unassembled WGS sequence"/>
</dbReference>
<dbReference type="CDD" id="cd00146">
    <property type="entry name" value="PKD"/>
    <property type="match status" value="3"/>
</dbReference>
<feature type="domain" description="PKD/Chitinase" evidence="1">
    <location>
        <begin position="470"/>
        <end position="542"/>
    </location>
</feature>
<dbReference type="SMART" id="SM00089">
    <property type="entry name" value="PKD"/>
    <property type="match status" value="3"/>
</dbReference>
<dbReference type="InterPro" id="IPR035986">
    <property type="entry name" value="PKD_dom_sf"/>
</dbReference>
<dbReference type="Pfam" id="PF13573">
    <property type="entry name" value="SprB"/>
    <property type="match status" value="2"/>
</dbReference>
<comment type="caution">
    <text evidence="2">The sequence shown here is derived from an EMBL/GenBank/DDBJ whole genome shotgun (WGS) entry which is preliminary data.</text>
</comment>
<evidence type="ECO:0000313" key="2">
    <source>
        <dbReference type="EMBL" id="MBK9719123.1"/>
    </source>
</evidence>
<dbReference type="EMBL" id="JADKFW010000015">
    <property type="protein sequence ID" value="MBK9719123.1"/>
    <property type="molecule type" value="Genomic_DNA"/>
</dbReference>